<feature type="region of interest" description="Disordered" evidence="1">
    <location>
        <begin position="57"/>
        <end position="176"/>
    </location>
</feature>
<evidence type="ECO:0000256" key="1">
    <source>
        <dbReference type="SAM" id="MobiDB-lite"/>
    </source>
</evidence>
<dbReference type="InterPro" id="IPR005471">
    <property type="entry name" value="Tscrpt_reg_IclR_N"/>
</dbReference>
<dbReference type="EMBL" id="JACCHL010000001">
    <property type="protein sequence ID" value="NYH51317.1"/>
    <property type="molecule type" value="Genomic_DNA"/>
</dbReference>
<name>A0A7Z0BJD7_9ACTN</name>
<dbReference type="SUPFAM" id="SSF46785">
    <property type="entry name" value="Winged helix' DNA-binding domain"/>
    <property type="match status" value="1"/>
</dbReference>
<feature type="domain" description="HTH iclR-type" evidence="2">
    <location>
        <begin position="19"/>
        <end position="59"/>
    </location>
</feature>
<dbReference type="InterPro" id="IPR036388">
    <property type="entry name" value="WH-like_DNA-bd_sf"/>
</dbReference>
<dbReference type="InterPro" id="IPR036390">
    <property type="entry name" value="WH_DNA-bd_sf"/>
</dbReference>
<sequence length="266" mass="27449">MTTTASAPRRSATRTREIILTALGEATEPVTVTELAELAGVGKSTLAKHLPALEKDELAVRAPGGRDGRRRLPDTWQAATSTTPEAASDGDAAPQEVDHTEAEADTAPDTATGSAPQVAVSTSTPTTQAPRPQVVSEQAPVAEAAPAGDQSPPVTSAPAPPTPPRPTFAPAGGATATATRVGLTTAEEVNPVSGSARLAPGELKLMVKAILDADPGEEFTATAISHLLRGRSIGAIQNNLARLAKEERAVQTCNRPRRYRSTKHTA</sequence>
<protein>
    <recommendedName>
        <fullName evidence="2">HTH iclR-type domain-containing protein</fullName>
    </recommendedName>
</protein>
<dbReference type="AlphaFoldDB" id="A0A7Z0BJD7"/>
<feature type="compositionally biased region" description="Pro residues" evidence="1">
    <location>
        <begin position="158"/>
        <end position="167"/>
    </location>
</feature>
<dbReference type="GO" id="GO:0006355">
    <property type="term" value="P:regulation of DNA-templated transcription"/>
    <property type="evidence" value="ECO:0007669"/>
    <property type="project" value="InterPro"/>
</dbReference>
<feature type="compositionally biased region" description="Polar residues" evidence="1">
    <location>
        <begin position="113"/>
        <end position="130"/>
    </location>
</feature>
<organism evidence="3 4">
    <name type="scientific">Nocardiopsis sinuspersici</name>
    <dbReference type="NCBI Taxonomy" id="501010"/>
    <lineage>
        <taxon>Bacteria</taxon>
        <taxon>Bacillati</taxon>
        <taxon>Actinomycetota</taxon>
        <taxon>Actinomycetes</taxon>
        <taxon>Streptosporangiales</taxon>
        <taxon>Nocardiopsidaceae</taxon>
        <taxon>Nocardiopsis</taxon>
    </lineage>
</organism>
<evidence type="ECO:0000313" key="4">
    <source>
        <dbReference type="Proteomes" id="UP000584931"/>
    </source>
</evidence>
<evidence type="ECO:0000259" key="2">
    <source>
        <dbReference type="Pfam" id="PF09339"/>
    </source>
</evidence>
<dbReference type="GO" id="GO:0003677">
    <property type="term" value="F:DNA binding"/>
    <property type="evidence" value="ECO:0007669"/>
    <property type="project" value="InterPro"/>
</dbReference>
<comment type="caution">
    <text evidence="3">The sequence shown here is derived from an EMBL/GenBank/DDBJ whole genome shotgun (WGS) entry which is preliminary data.</text>
</comment>
<reference evidence="3 4" key="1">
    <citation type="submission" date="2020-07" db="EMBL/GenBank/DDBJ databases">
        <title>Sequencing the genomes of 1000 actinobacteria strains.</title>
        <authorList>
            <person name="Klenk H.-P."/>
        </authorList>
    </citation>
    <scope>NUCLEOTIDE SEQUENCE [LARGE SCALE GENOMIC DNA]</scope>
    <source>
        <strain evidence="3 4">DSM 45278</strain>
    </source>
</reference>
<accession>A0A7Z0BJD7</accession>
<dbReference type="InterPro" id="IPR011991">
    <property type="entry name" value="ArsR-like_HTH"/>
</dbReference>
<feature type="compositionally biased region" description="Basic and acidic residues" evidence="1">
    <location>
        <begin position="57"/>
        <end position="73"/>
    </location>
</feature>
<gene>
    <name evidence="3" type="ORF">HNR06_000906</name>
</gene>
<proteinExistence type="predicted"/>
<dbReference type="Proteomes" id="UP000584931">
    <property type="component" value="Unassembled WGS sequence"/>
</dbReference>
<dbReference type="Pfam" id="PF09339">
    <property type="entry name" value="HTH_IclR"/>
    <property type="match status" value="1"/>
</dbReference>
<dbReference type="CDD" id="cd00090">
    <property type="entry name" value="HTH_ARSR"/>
    <property type="match status" value="1"/>
</dbReference>
<evidence type="ECO:0000313" key="3">
    <source>
        <dbReference type="EMBL" id="NYH51317.1"/>
    </source>
</evidence>
<dbReference type="Gene3D" id="1.10.10.10">
    <property type="entry name" value="Winged helix-like DNA-binding domain superfamily/Winged helix DNA-binding domain"/>
    <property type="match status" value="1"/>
</dbReference>
<dbReference type="RefSeq" id="WP_179809254.1">
    <property type="nucleotide sequence ID" value="NZ_JACCHL010000001.1"/>
</dbReference>